<reference evidence="1 2" key="1">
    <citation type="submission" date="2023-02" db="EMBL/GenBank/DDBJ databases">
        <authorList>
            <person name="Mo P."/>
        </authorList>
    </citation>
    <scope>NUCLEOTIDE SEQUENCE [LARGE SCALE GENOMIC DNA]</scope>
    <source>
        <strain evidence="1 2">HUAS 3</strain>
    </source>
</reference>
<proteinExistence type="predicted"/>
<gene>
    <name evidence="1" type="ORF">PVK37_18530</name>
</gene>
<keyword evidence="2" id="KW-1185">Reference proteome</keyword>
<evidence type="ECO:0008006" key="3">
    <source>
        <dbReference type="Google" id="ProtNLM"/>
    </source>
</evidence>
<dbReference type="EMBL" id="CP118615">
    <property type="protein sequence ID" value="WDZ82478.1"/>
    <property type="molecule type" value="Genomic_DNA"/>
</dbReference>
<evidence type="ECO:0000313" key="2">
    <source>
        <dbReference type="Proteomes" id="UP001219605"/>
    </source>
</evidence>
<dbReference type="RefSeq" id="WP_275028724.1">
    <property type="nucleotide sequence ID" value="NZ_CP118615.1"/>
</dbReference>
<evidence type="ECO:0000313" key="1">
    <source>
        <dbReference type="EMBL" id="WDZ82478.1"/>
    </source>
</evidence>
<accession>A0ABY7ZK50</accession>
<name>A0ABY7ZK50_9ACTN</name>
<sequence>MATTATSSIEDKKRLVRRLAGAGRGFAEQYGFRVTNNPGSLFQLLVLSVLLARPGDFRRALDATRALRDAGWDSAARMSRSLHEQRTRVLRDNGFRSDPDALADLLGDLALTVLRDYRGDLRRLRAVAHHDPARERDLLARLPGVDQPVVDLFLREVQALWREVAPVADRRALAAARRLGLGRSAGDLAGLAGSGESERLAWLVGALARVDLEQGYAELTR</sequence>
<protein>
    <recommendedName>
        <fullName evidence="3">Endonuclease III</fullName>
    </recommendedName>
</protein>
<dbReference type="Proteomes" id="UP001219605">
    <property type="component" value="Chromosome"/>
</dbReference>
<organism evidence="1 2">
    <name type="scientific">Micromonospora cathayae</name>
    <dbReference type="NCBI Taxonomy" id="3028804"/>
    <lineage>
        <taxon>Bacteria</taxon>
        <taxon>Bacillati</taxon>
        <taxon>Actinomycetota</taxon>
        <taxon>Actinomycetes</taxon>
        <taxon>Micromonosporales</taxon>
        <taxon>Micromonosporaceae</taxon>
        <taxon>Micromonospora</taxon>
    </lineage>
</organism>